<dbReference type="Proteomes" id="UP000729701">
    <property type="component" value="Unassembled WGS sequence"/>
</dbReference>
<accession>A0A951QN63</accession>
<reference evidence="1" key="2">
    <citation type="journal article" date="2022" name="Microbiol. Resour. Announc.">
        <title>Metagenome Sequencing to Explore Phylogenomics of Terrestrial Cyanobacteria.</title>
        <authorList>
            <person name="Ward R.D."/>
            <person name="Stajich J.E."/>
            <person name="Johansen J.R."/>
            <person name="Huntemann M."/>
            <person name="Clum A."/>
            <person name="Foster B."/>
            <person name="Foster B."/>
            <person name="Roux S."/>
            <person name="Palaniappan K."/>
            <person name="Varghese N."/>
            <person name="Mukherjee S."/>
            <person name="Reddy T.B.K."/>
            <person name="Daum C."/>
            <person name="Copeland A."/>
            <person name="Chen I.A."/>
            <person name="Ivanova N.N."/>
            <person name="Kyrpides N.C."/>
            <person name="Shapiro N."/>
            <person name="Eloe-Fadrosh E.A."/>
            <person name="Pietrasiak N."/>
        </authorList>
    </citation>
    <scope>NUCLEOTIDE SEQUENCE</scope>
    <source>
        <strain evidence="1">GSE-NOS-MK-12-04C</strain>
    </source>
</reference>
<organism evidence="1 2">
    <name type="scientific">Cyanomargarita calcarea GSE-NOS-MK-12-04C</name>
    <dbReference type="NCBI Taxonomy" id="2839659"/>
    <lineage>
        <taxon>Bacteria</taxon>
        <taxon>Bacillati</taxon>
        <taxon>Cyanobacteriota</taxon>
        <taxon>Cyanophyceae</taxon>
        <taxon>Nostocales</taxon>
        <taxon>Cyanomargaritaceae</taxon>
        <taxon>Cyanomargarita</taxon>
    </lineage>
</organism>
<sequence>MERENTEVLLRIYLTIQQLVEELYTQADNAAAVRNYNDASVLTGQAEVLYRVAENLETVISEHEE</sequence>
<comment type="caution">
    <text evidence="1">The sequence shown here is derived from an EMBL/GenBank/DDBJ whole genome shotgun (WGS) entry which is preliminary data.</text>
</comment>
<name>A0A951QN63_9CYAN</name>
<evidence type="ECO:0000313" key="2">
    <source>
        <dbReference type="Proteomes" id="UP000729701"/>
    </source>
</evidence>
<evidence type="ECO:0000313" key="1">
    <source>
        <dbReference type="EMBL" id="MBW4669020.1"/>
    </source>
</evidence>
<protein>
    <submittedName>
        <fullName evidence="1">Uncharacterized protein</fullName>
    </submittedName>
</protein>
<dbReference type="AlphaFoldDB" id="A0A951QN63"/>
<dbReference type="EMBL" id="JAHHGZ010000017">
    <property type="protein sequence ID" value="MBW4669020.1"/>
    <property type="molecule type" value="Genomic_DNA"/>
</dbReference>
<reference evidence="1" key="1">
    <citation type="submission" date="2021-05" db="EMBL/GenBank/DDBJ databases">
        <authorList>
            <person name="Pietrasiak N."/>
            <person name="Ward R."/>
            <person name="Stajich J.E."/>
            <person name="Kurbessoian T."/>
        </authorList>
    </citation>
    <scope>NUCLEOTIDE SEQUENCE</scope>
    <source>
        <strain evidence="1">GSE-NOS-MK-12-04C</strain>
    </source>
</reference>
<proteinExistence type="predicted"/>
<gene>
    <name evidence="1" type="ORF">KME60_16740</name>
</gene>